<gene>
    <name evidence="1" type="ORF">F6X95_13480</name>
</gene>
<evidence type="ECO:0008006" key="3">
    <source>
        <dbReference type="Google" id="ProtNLM"/>
    </source>
</evidence>
<dbReference type="Proteomes" id="UP000326078">
    <property type="component" value="Unassembled WGS sequence"/>
</dbReference>
<name>A0A5N0YP99_9ENTE</name>
<dbReference type="RefSeq" id="WP_104660554.1">
    <property type="nucleotide sequence ID" value="NZ_PTWL01000030.1"/>
</dbReference>
<dbReference type="EMBL" id="VYUT01000029">
    <property type="protein sequence ID" value="KAA9203546.1"/>
    <property type="molecule type" value="Genomic_DNA"/>
</dbReference>
<dbReference type="AlphaFoldDB" id="A0A5N0YP99"/>
<reference evidence="1 2" key="1">
    <citation type="submission" date="2019-09" db="EMBL/GenBank/DDBJ databases">
        <title>Vancomyinc resistant enterococci isolated from farm animals in Switzerland.</title>
        <authorList>
            <person name="Stevens M.J.A."/>
            <person name="Stephan R."/>
            <person name="Morach M."/>
            <person name="Nuesch-Inderbinen M."/>
        </authorList>
    </citation>
    <scope>NUCLEOTIDE SEQUENCE [LARGE SCALE GENOMIC DNA]</scope>
    <source>
        <strain evidence="1 2">GH27</strain>
    </source>
</reference>
<organism evidence="1 2">
    <name type="scientific">Enterococcus durans</name>
    <dbReference type="NCBI Taxonomy" id="53345"/>
    <lineage>
        <taxon>Bacteria</taxon>
        <taxon>Bacillati</taxon>
        <taxon>Bacillota</taxon>
        <taxon>Bacilli</taxon>
        <taxon>Lactobacillales</taxon>
        <taxon>Enterococcaceae</taxon>
        <taxon>Enterococcus</taxon>
    </lineage>
</organism>
<accession>A0A5N0YP99</accession>
<protein>
    <recommendedName>
        <fullName evidence="3">Phage protein</fullName>
    </recommendedName>
</protein>
<evidence type="ECO:0000313" key="1">
    <source>
        <dbReference type="EMBL" id="KAA9203546.1"/>
    </source>
</evidence>
<evidence type="ECO:0000313" key="2">
    <source>
        <dbReference type="Proteomes" id="UP000326078"/>
    </source>
</evidence>
<comment type="caution">
    <text evidence="1">The sequence shown here is derived from an EMBL/GenBank/DDBJ whole genome shotgun (WGS) entry which is preliminary data.</text>
</comment>
<proteinExistence type="predicted"/>
<sequence length="112" mass="12800">MSKIKGMTIILVDKTETGTDPFGNPVYEDREIEIENVLVSPTSSDDIVNQLTLTGKKAVYTLAIPKGDTHEWEDKEVKFFGKRWRVFGIPLEGIEELIPLDWNKKVMVERYG</sequence>